<dbReference type="Pfam" id="PF11000">
    <property type="entry name" value="DUF2840"/>
    <property type="match status" value="1"/>
</dbReference>
<dbReference type="OrthoDB" id="9810432at2"/>
<dbReference type="Proteomes" id="UP000234483">
    <property type="component" value="Unassembled WGS sequence"/>
</dbReference>
<evidence type="ECO:0000313" key="2">
    <source>
        <dbReference type="EMBL" id="PLR09974.1"/>
    </source>
</evidence>
<dbReference type="InterPro" id="IPR021263">
    <property type="entry name" value="DUF2840"/>
</dbReference>
<reference evidence="2 3" key="1">
    <citation type="submission" date="2017-12" db="EMBL/GenBank/DDBJ databases">
        <title>The genome sequence of Caulobacter flavus CGMCC1 15093.</title>
        <authorList>
            <person name="Gao J."/>
            <person name="Mao X."/>
            <person name="Sun J."/>
        </authorList>
    </citation>
    <scope>NUCLEOTIDE SEQUENCE [LARGE SCALE GENOMIC DNA]</scope>
    <source>
        <strain evidence="2 3">CGMCC1 15093</strain>
    </source>
</reference>
<dbReference type="EMBL" id="PJRQ01000039">
    <property type="protein sequence ID" value="PLR09974.1"/>
    <property type="molecule type" value="Genomic_DNA"/>
</dbReference>
<evidence type="ECO:0000313" key="1">
    <source>
        <dbReference type="EMBL" id="AYV46254.1"/>
    </source>
</evidence>
<sequence length="157" mass="17699">MSAPSGAMQIDLVWWEGRIEHWIRFGDPVAESRLDRRRRTLDFSPQSIVCLIRWTAGQHGTIRSELDILRATAPGEAYTTRPGVHPGAECLATVRGWSKVQIALARIDRMEAAGLSPIEAAPDYWRHLHNRLAAGLAPRDYGPARHRAFLLRRERGS</sequence>
<accession>A0A2N5CQ82</accession>
<dbReference type="AlphaFoldDB" id="A0A2N5CQ82"/>
<dbReference type="Proteomes" id="UP000281192">
    <property type="component" value="Chromosome"/>
</dbReference>
<keyword evidence="4" id="KW-1185">Reference proteome</keyword>
<protein>
    <submittedName>
        <fullName evidence="2">Glycosidase</fullName>
    </submittedName>
</protein>
<evidence type="ECO:0000313" key="4">
    <source>
        <dbReference type="Proteomes" id="UP000281192"/>
    </source>
</evidence>
<gene>
    <name evidence="1" type="ORF">C1707_08300</name>
    <name evidence="2" type="ORF">CFHF_17965</name>
</gene>
<dbReference type="RefSeq" id="WP_101714362.1">
    <property type="nucleotide sequence ID" value="NZ_CP026100.1"/>
</dbReference>
<evidence type="ECO:0000313" key="3">
    <source>
        <dbReference type="Proteomes" id="UP000234483"/>
    </source>
</evidence>
<reference evidence="1 4" key="2">
    <citation type="submission" date="2018-01" db="EMBL/GenBank/DDBJ databases">
        <title>Complete genome sequence of Caulobacter flavus RHGG3.</title>
        <authorList>
            <person name="Yang E."/>
        </authorList>
    </citation>
    <scope>NUCLEOTIDE SEQUENCE [LARGE SCALE GENOMIC DNA]</scope>
    <source>
        <strain evidence="1 4">RHGG3</strain>
    </source>
</reference>
<proteinExistence type="predicted"/>
<organism evidence="2 3">
    <name type="scientific">Caulobacter flavus</name>
    <dbReference type="NCBI Taxonomy" id="1679497"/>
    <lineage>
        <taxon>Bacteria</taxon>
        <taxon>Pseudomonadati</taxon>
        <taxon>Pseudomonadota</taxon>
        <taxon>Alphaproteobacteria</taxon>
        <taxon>Caulobacterales</taxon>
        <taxon>Caulobacteraceae</taxon>
        <taxon>Caulobacter</taxon>
    </lineage>
</organism>
<dbReference type="KEGG" id="cfh:C1707_08300"/>
<keyword evidence="2" id="KW-0326">Glycosidase</keyword>
<keyword evidence="2" id="KW-0378">Hydrolase</keyword>
<dbReference type="GO" id="GO:0016798">
    <property type="term" value="F:hydrolase activity, acting on glycosyl bonds"/>
    <property type="evidence" value="ECO:0007669"/>
    <property type="project" value="UniProtKB-KW"/>
</dbReference>
<dbReference type="EMBL" id="CP026100">
    <property type="protein sequence ID" value="AYV46254.1"/>
    <property type="molecule type" value="Genomic_DNA"/>
</dbReference>
<name>A0A2N5CQ82_9CAUL</name>